<dbReference type="PANTHER" id="PTHR43162:SF1">
    <property type="entry name" value="PRESTALK A DIFFERENTIATION PROTEIN A"/>
    <property type="match status" value="1"/>
</dbReference>
<dbReference type="AlphaFoldDB" id="A0A1S1MBM5"/>
<protein>
    <submittedName>
        <fullName evidence="3">LysR family transcriptional regulator</fullName>
    </submittedName>
</protein>
<evidence type="ECO:0000313" key="3">
    <source>
        <dbReference type="EMBL" id="OHU80237.1"/>
    </source>
</evidence>
<dbReference type="EMBL" id="MLIQ01000024">
    <property type="protein sequence ID" value="OHU49732.1"/>
    <property type="molecule type" value="Genomic_DNA"/>
</dbReference>
<dbReference type="RefSeq" id="WP_057968172.1">
    <property type="nucleotide sequence ID" value="NZ_CP050145.1"/>
</dbReference>
<evidence type="ECO:0000313" key="4">
    <source>
        <dbReference type="Proteomes" id="UP000179441"/>
    </source>
</evidence>
<dbReference type="Proteomes" id="UP000179441">
    <property type="component" value="Unassembled WGS sequence"/>
</dbReference>
<accession>A0A1S1MBM5</accession>
<organism evidence="3 4">
    <name type="scientific">Mycobacteroides chelonae</name>
    <name type="common">Mycobacterium chelonae</name>
    <dbReference type="NCBI Taxonomy" id="1774"/>
    <lineage>
        <taxon>Bacteria</taxon>
        <taxon>Bacillati</taxon>
        <taxon>Actinomycetota</taxon>
        <taxon>Actinomycetes</taxon>
        <taxon>Mycobacteriales</taxon>
        <taxon>Mycobacteriaceae</taxon>
        <taxon>Mycobacteroides</taxon>
    </lineage>
</organism>
<dbReference type="Proteomes" id="UP000180043">
    <property type="component" value="Unassembled WGS sequence"/>
</dbReference>
<evidence type="ECO:0000259" key="1">
    <source>
        <dbReference type="Pfam" id="PF13460"/>
    </source>
</evidence>
<keyword evidence="4" id="KW-1185">Reference proteome</keyword>
<evidence type="ECO:0000313" key="5">
    <source>
        <dbReference type="Proteomes" id="UP000180043"/>
    </source>
</evidence>
<dbReference type="SUPFAM" id="SSF51735">
    <property type="entry name" value="NAD(P)-binding Rossmann-fold domains"/>
    <property type="match status" value="1"/>
</dbReference>
<dbReference type="InterPro" id="IPR016040">
    <property type="entry name" value="NAD(P)-bd_dom"/>
</dbReference>
<dbReference type="Pfam" id="PF13460">
    <property type="entry name" value="NAD_binding_10"/>
    <property type="match status" value="1"/>
</dbReference>
<dbReference type="Gene3D" id="3.40.50.720">
    <property type="entry name" value="NAD(P)-binding Rossmann-like Domain"/>
    <property type="match status" value="1"/>
</dbReference>
<evidence type="ECO:0000313" key="2">
    <source>
        <dbReference type="EMBL" id="OHU49732.1"/>
    </source>
</evidence>
<dbReference type="InterPro" id="IPR036291">
    <property type="entry name" value="NAD(P)-bd_dom_sf"/>
</dbReference>
<name>A0A1S1MBM5_MYCCH</name>
<dbReference type="EMBL" id="MLIS01000001">
    <property type="protein sequence ID" value="OHU80237.1"/>
    <property type="molecule type" value="Genomic_DNA"/>
</dbReference>
<sequence>MKITVVGATGQIGSRVVSLLIADGHEVVAASLSAGANVLTGDGLVDALTGSNVVVDVVNSPSFEDGPVMDFFTAAARNLVDAANQTGVGHYVTLSIVGADGLPDSGYMRAKVAQENIIIESGLPYTIVRATQFQEFAESITDTLVVGDEVRVPDARIQLIAADDVSAQVAQAAEAEPRNGIINIGGPEKISFAEMAQAVLDARGDDKPVVVDPSATYFGTPVDDFSLVTGDDGVLVRTRFADWIARR</sequence>
<feature type="domain" description="NAD(P)-binding" evidence="1">
    <location>
        <begin position="7"/>
        <end position="173"/>
    </location>
</feature>
<comment type="caution">
    <text evidence="3">The sequence shown here is derived from an EMBL/GenBank/DDBJ whole genome shotgun (WGS) entry which is preliminary data.</text>
</comment>
<dbReference type="InterPro" id="IPR051604">
    <property type="entry name" value="Ergot_Alk_Oxidoreductase"/>
</dbReference>
<proteinExistence type="predicted"/>
<dbReference type="PANTHER" id="PTHR43162">
    <property type="match status" value="1"/>
</dbReference>
<gene>
    <name evidence="2" type="ORF">BKG82_23770</name>
    <name evidence="3" type="ORF">BKG84_19430</name>
</gene>
<reference evidence="4 5" key="1">
    <citation type="submission" date="2016-10" db="EMBL/GenBank/DDBJ databases">
        <title>Evaluation of Human, Veterinary and Environmental Mycobacterium chelonae Isolates by Core Genome Phylogenomic Analysis, Targeted Gene Comparison, and Anti-microbial Susceptibility Patterns: A Tale of Mistaken Identities.</title>
        <authorList>
            <person name="Fogelson S.B."/>
            <person name="Camus A.C."/>
            <person name="Lorenz W."/>
            <person name="Vasireddy R."/>
            <person name="Vasireddy S."/>
            <person name="Smith T."/>
            <person name="Brown-Elliott B.A."/>
            <person name="Wallace R.J.Jr."/>
            <person name="Hasan N.A."/>
            <person name="Reischl U."/>
            <person name="Sanchez S."/>
        </authorList>
    </citation>
    <scope>NUCLEOTIDE SEQUENCE [LARGE SCALE GENOMIC DNA]</scope>
    <source>
        <strain evidence="2 5">15515</strain>
        <strain evidence="3 4">15518</strain>
    </source>
</reference>